<evidence type="ECO:0000313" key="3">
    <source>
        <dbReference type="Proteomes" id="UP000023152"/>
    </source>
</evidence>
<accession>X6LQS1</accession>
<sequence length="126" mass="14627">TVEEEEDTDADNDRDNKKDANKQKSTNKNNDDDDNDDDDDDNDDDDDDDDNENRQTLMPMTSDEEASMFGAILNDVWNNLHNLSKQELIEIILKNEEKGERLEFECKALQEKLDLMINSNADLERE</sequence>
<feature type="non-terminal residue" evidence="2">
    <location>
        <position position="1"/>
    </location>
</feature>
<evidence type="ECO:0000313" key="2">
    <source>
        <dbReference type="EMBL" id="ETO03741.1"/>
    </source>
</evidence>
<dbReference type="EMBL" id="ASPP01032317">
    <property type="protein sequence ID" value="ETO03741.1"/>
    <property type="molecule type" value="Genomic_DNA"/>
</dbReference>
<feature type="compositionally biased region" description="Basic and acidic residues" evidence="1">
    <location>
        <begin position="11"/>
        <end position="22"/>
    </location>
</feature>
<proteinExistence type="predicted"/>
<keyword evidence="3" id="KW-1185">Reference proteome</keyword>
<gene>
    <name evidence="2" type="ORF">RFI_33661</name>
</gene>
<protein>
    <submittedName>
        <fullName evidence="2">Negative regulatory subunit of protein phosphatase 1</fullName>
    </submittedName>
</protein>
<feature type="compositionally biased region" description="Acidic residues" evidence="1">
    <location>
        <begin position="1"/>
        <end position="10"/>
    </location>
</feature>
<name>X6LQS1_RETFI</name>
<dbReference type="AlphaFoldDB" id="X6LQS1"/>
<feature type="compositionally biased region" description="Acidic residues" evidence="1">
    <location>
        <begin position="31"/>
        <end position="51"/>
    </location>
</feature>
<feature type="region of interest" description="Disordered" evidence="1">
    <location>
        <begin position="1"/>
        <end position="62"/>
    </location>
</feature>
<organism evidence="2 3">
    <name type="scientific">Reticulomyxa filosa</name>
    <dbReference type="NCBI Taxonomy" id="46433"/>
    <lineage>
        <taxon>Eukaryota</taxon>
        <taxon>Sar</taxon>
        <taxon>Rhizaria</taxon>
        <taxon>Retaria</taxon>
        <taxon>Foraminifera</taxon>
        <taxon>Monothalamids</taxon>
        <taxon>Reticulomyxidae</taxon>
        <taxon>Reticulomyxa</taxon>
    </lineage>
</organism>
<reference evidence="2 3" key="1">
    <citation type="journal article" date="2013" name="Curr. Biol.">
        <title>The Genome of the Foraminiferan Reticulomyxa filosa.</title>
        <authorList>
            <person name="Glockner G."/>
            <person name="Hulsmann N."/>
            <person name="Schleicher M."/>
            <person name="Noegel A.A."/>
            <person name="Eichinger L."/>
            <person name="Gallinger C."/>
            <person name="Pawlowski J."/>
            <person name="Sierra R."/>
            <person name="Euteneuer U."/>
            <person name="Pillet L."/>
            <person name="Moustafa A."/>
            <person name="Platzer M."/>
            <person name="Groth M."/>
            <person name="Szafranski K."/>
            <person name="Schliwa M."/>
        </authorList>
    </citation>
    <scope>NUCLEOTIDE SEQUENCE [LARGE SCALE GENOMIC DNA]</scope>
</reference>
<comment type="caution">
    <text evidence="2">The sequence shown here is derived from an EMBL/GenBank/DDBJ whole genome shotgun (WGS) entry which is preliminary data.</text>
</comment>
<evidence type="ECO:0000256" key="1">
    <source>
        <dbReference type="SAM" id="MobiDB-lite"/>
    </source>
</evidence>
<feature type="non-terminal residue" evidence="2">
    <location>
        <position position="126"/>
    </location>
</feature>
<dbReference type="Proteomes" id="UP000023152">
    <property type="component" value="Unassembled WGS sequence"/>
</dbReference>